<evidence type="ECO:0000259" key="4">
    <source>
        <dbReference type="SMART" id="SM00701"/>
    </source>
</evidence>
<dbReference type="PANTHER" id="PTHR11022:SF41">
    <property type="entry name" value="PEPTIDOGLYCAN-RECOGNITION PROTEIN LC-RELATED"/>
    <property type="match status" value="1"/>
</dbReference>
<dbReference type="InterPro" id="IPR036505">
    <property type="entry name" value="Amidase/PGRP_sf"/>
</dbReference>
<reference evidence="5" key="1">
    <citation type="submission" date="2021-07" db="EMBL/GenBank/DDBJ databases">
        <authorList>
            <person name="Catto M.A."/>
            <person name="Jacobson A."/>
            <person name="Kennedy G."/>
            <person name="Labadie P."/>
            <person name="Hunt B.G."/>
            <person name="Srinivasan R."/>
        </authorList>
    </citation>
    <scope>NUCLEOTIDE SEQUENCE</scope>
    <source>
        <strain evidence="5">PL_HMW_Pooled</strain>
        <tissue evidence="5">Head</tissue>
    </source>
</reference>
<dbReference type="PANTHER" id="PTHR11022">
    <property type="entry name" value="PEPTIDOGLYCAN RECOGNITION PROTEIN"/>
    <property type="match status" value="1"/>
</dbReference>
<dbReference type="GO" id="GO:0008745">
    <property type="term" value="F:N-acetylmuramoyl-L-alanine amidase activity"/>
    <property type="evidence" value="ECO:0007669"/>
    <property type="project" value="InterPro"/>
</dbReference>
<name>A0AAE1GUF1_9NEOP</name>
<evidence type="ECO:0000256" key="1">
    <source>
        <dbReference type="ARBA" id="ARBA00022588"/>
    </source>
</evidence>
<dbReference type="InterPro" id="IPR006619">
    <property type="entry name" value="PGRP_domain_met/bac"/>
</dbReference>
<dbReference type="SUPFAM" id="SSF55846">
    <property type="entry name" value="N-acetylmuramoyl-L-alanine amidase-like"/>
    <property type="match status" value="1"/>
</dbReference>
<dbReference type="AlphaFoldDB" id="A0AAE1GUF1"/>
<sequence length="452" mass="48442">MHTHGIAHAAAADLAEDVLDDPQAHDHDDGDPDSDAWSQSTNTSGGDDDAPRPAPLATPATSFGSVAVENSSGVYIGSTIIRIDEGAHVTLVVPRDSLPALPPSAAPNLPLQDQRLPALLPSTVREELRPPEEVPPAGHQEHERRVQEQPPPASQPIPVQHLHESDRQDISPVDPAYVSKTSKWRLIKTALGGPKIRIAAVGLLLAASCAAVALAVQGPKELDDTTDTNESTPRSTSTLPPYASTLPPLTSTLPPLTSALPPLTSALPPLTSALPPLTSTSTPTLPSTPSTPTPTCSPTTSFLVPRDEWGARKPSGSMSSLQLPVTLVVGYHISKYNYDICDDRAMCAELVRELQARDMDSSGFEDIAYNFVLGGDGSNVFEGRGWYLEGRYSKDESWSKTSILVAVVDGFEPIMGVPTRWYDRDGIRDLVDLGTHLGALENVTFRTTYKWK</sequence>
<feature type="region of interest" description="Disordered" evidence="3">
    <location>
        <begin position="221"/>
        <end position="318"/>
    </location>
</feature>
<keyword evidence="1" id="KW-0399">Innate immunity</keyword>
<reference evidence="5" key="2">
    <citation type="journal article" date="2023" name="BMC Genomics">
        <title>Pest status, molecular evolution, and epigenetic factors derived from the genome assembly of Frankliniella fusca, a thysanopteran phytovirus vector.</title>
        <authorList>
            <person name="Catto M.A."/>
            <person name="Labadie P.E."/>
            <person name="Jacobson A.L."/>
            <person name="Kennedy G.G."/>
            <person name="Srinivasan R."/>
            <person name="Hunt B.G."/>
        </authorList>
    </citation>
    <scope>NUCLEOTIDE SEQUENCE</scope>
    <source>
        <strain evidence="5">PL_HMW_Pooled</strain>
    </source>
</reference>
<organism evidence="5 6">
    <name type="scientific">Frankliniella fusca</name>
    <dbReference type="NCBI Taxonomy" id="407009"/>
    <lineage>
        <taxon>Eukaryota</taxon>
        <taxon>Metazoa</taxon>
        <taxon>Ecdysozoa</taxon>
        <taxon>Arthropoda</taxon>
        <taxon>Hexapoda</taxon>
        <taxon>Insecta</taxon>
        <taxon>Pterygota</taxon>
        <taxon>Neoptera</taxon>
        <taxon>Paraneoptera</taxon>
        <taxon>Thysanoptera</taxon>
        <taxon>Terebrantia</taxon>
        <taxon>Thripoidea</taxon>
        <taxon>Thripidae</taxon>
        <taxon>Frankliniella</taxon>
    </lineage>
</organism>
<evidence type="ECO:0000313" key="6">
    <source>
        <dbReference type="Proteomes" id="UP001219518"/>
    </source>
</evidence>
<dbReference type="Proteomes" id="UP001219518">
    <property type="component" value="Unassembled WGS sequence"/>
</dbReference>
<feature type="region of interest" description="Disordered" evidence="3">
    <location>
        <begin position="1"/>
        <end position="61"/>
    </location>
</feature>
<dbReference type="GO" id="GO:0008270">
    <property type="term" value="F:zinc ion binding"/>
    <property type="evidence" value="ECO:0007669"/>
    <property type="project" value="InterPro"/>
</dbReference>
<feature type="domain" description="Peptidoglycan recognition protein family" evidence="4">
    <location>
        <begin position="301"/>
        <end position="441"/>
    </location>
</feature>
<proteinExistence type="predicted"/>
<evidence type="ECO:0000256" key="3">
    <source>
        <dbReference type="SAM" id="MobiDB-lite"/>
    </source>
</evidence>
<gene>
    <name evidence="5" type="ORF">KUF71_019239</name>
</gene>
<feature type="region of interest" description="Disordered" evidence="3">
    <location>
        <begin position="128"/>
        <end position="174"/>
    </location>
</feature>
<evidence type="ECO:0000313" key="5">
    <source>
        <dbReference type="EMBL" id="KAK3908983.1"/>
    </source>
</evidence>
<dbReference type="InterPro" id="IPR015510">
    <property type="entry name" value="PGRP"/>
</dbReference>
<dbReference type="Gene3D" id="3.40.80.10">
    <property type="entry name" value="Peptidoglycan recognition protein-like"/>
    <property type="match status" value="1"/>
</dbReference>
<protein>
    <submittedName>
        <fullName evidence="5">Peptidoglycan-recognition protein SC2</fullName>
    </submittedName>
</protein>
<dbReference type="GO" id="GO:0045087">
    <property type="term" value="P:innate immune response"/>
    <property type="evidence" value="ECO:0007669"/>
    <property type="project" value="UniProtKB-KW"/>
</dbReference>
<dbReference type="EMBL" id="JAHWGI010000083">
    <property type="protein sequence ID" value="KAK3908983.1"/>
    <property type="molecule type" value="Genomic_DNA"/>
</dbReference>
<keyword evidence="6" id="KW-1185">Reference proteome</keyword>
<evidence type="ECO:0000256" key="2">
    <source>
        <dbReference type="ARBA" id="ARBA00022859"/>
    </source>
</evidence>
<dbReference type="SMART" id="SM00701">
    <property type="entry name" value="PGRP"/>
    <property type="match status" value="1"/>
</dbReference>
<feature type="compositionally biased region" description="Low complexity" evidence="3">
    <location>
        <begin position="235"/>
        <end position="301"/>
    </location>
</feature>
<keyword evidence="2" id="KW-0391">Immunity</keyword>
<accession>A0AAE1GUF1</accession>
<comment type="caution">
    <text evidence="5">The sequence shown here is derived from an EMBL/GenBank/DDBJ whole genome shotgun (WGS) entry which is preliminary data.</text>
</comment>
<dbReference type="GO" id="GO:0009253">
    <property type="term" value="P:peptidoglycan catabolic process"/>
    <property type="evidence" value="ECO:0007669"/>
    <property type="project" value="InterPro"/>
</dbReference>